<gene>
    <name evidence="3" type="ORF">AB6713_18535</name>
</gene>
<dbReference type="Pfam" id="PF06439">
    <property type="entry name" value="3keto-disac_hyd"/>
    <property type="match status" value="2"/>
</dbReference>
<sequence>MNFRFKRVTHPLAGAVFAAALCSPAQAAEPQWRPLVEDGSLTGWTIKGGKATYAVEDGQIVGRSVGDRANTFLVTEQSYGDFILEYDVKTDPKLNSGVMIRGESRPDYRNGVVFGYQVELDPSPRAWSGGIYDEQRREWLNTLVRNAPARAAFKNGDWNHFRVEAIGYSIRTFINGVPAANLVDDVTARGFIGLQVHGGVEPGLVVRFRNLRILTQDLAAAATPADPKADVYNYLPNQLTDAEKAQGWRLLWDGVSSKGWRGAKLDGFPKQGWSIRDGLLSVVPAGGKESANGGDIVTSEQFSDFELELDFRITEGANSGVKYFVDTKLDPIGGPVGSAIGLEYQILDDKRHPDAKLGEGGNRTLGSLYDLIAAANLSVPDKGKPAMPPGAWNRARIVSRGKHVEHWLNGVKLVEYERGSADFRAKMARSKYKDIADFGELPRGPILLQDHGNAVSFRSIKIRTPQTTAAAPAATQAGR</sequence>
<dbReference type="Proteomes" id="UP001566331">
    <property type="component" value="Unassembled WGS sequence"/>
</dbReference>
<comment type="caution">
    <text evidence="3">The sequence shown here is derived from an EMBL/GenBank/DDBJ whole genome shotgun (WGS) entry which is preliminary data.</text>
</comment>
<feature type="domain" description="3-keto-alpha-glucoside-1,2-lyase/3-keto-2-hydroxy-glucal hydratase" evidence="2">
    <location>
        <begin position="31"/>
        <end position="213"/>
    </location>
</feature>
<feature type="signal peptide" evidence="1">
    <location>
        <begin position="1"/>
        <end position="27"/>
    </location>
</feature>
<dbReference type="InterPro" id="IPR010496">
    <property type="entry name" value="AL/BT2_dom"/>
</dbReference>
<protein>
    <submittedName>
        <fullName evidence="3">DUF1080 domain-containing protein</fullName>
    </submittedName>
</protein>
<keyword evidence="1" id="KW-0732">Signal</keyword>
<reference evidence="3 4" key="1">
    <citation type="submission" date="2024-07" db="EMBL/GenBank/DDBJ databases">
        <title>Luteimonas salilacus sp. nov., isolated from the shore soil of Salt Lake in Tibet of China.</title>
        <authorList>
            <person name="Zhang X."/>
            <person name="Li A."/>
        </authorList>
    </citation>
    <scope>NUCLEOTIDE SEQUENCE [LARGE SCALE GENOMIC DNA]</scope>
    <source>
        <strain evidence="3 4">B3-2-R+30</strain>
    </source>
</reference>
<keyword evidence="4" id="KW-1185">Reference proteome</keyword>
<evidence type="ECO:0000313" key="3">
    <source>
        <dbReference type="EMBL" id="MEZ0476593.1"/>
    </source>
</evidence>
<feature type="chain" id="PRO_5046790090" evidence="1">
    <location>
        <begin position="28"/>
        <end position="479"/>
    </location>
</feature>
<name>A0ABV4HV04_9GAMM</name>
<dbReference type="RefSeq" id="WP_370565728.1">
    <property type="nucleotide sequence ID" value="NZ_JBFWIB010000023.1"/>
</dbReference>
<feature type="domain" description="3-keto-alpha-glucoside-1,2-lyase/3-keto-2-hydroxy-glucal hydratase" evidence="2">
    <location>
        <begin position="247"/>
        <end position="463"/>
    </location>
</feature>
<organism evidence="3 4">
    <name type="scientific">Luteimonas salinilitoris</name>
    <dbReference type="NCBI Taxonomy" id="3237697"/>
    <lineage>
        <taxon>Bacteria</taxon>
        <taxon>Pseudomonadati</taxon>
        <taxon>Pseudomonadota</taxon>
        <taxon>Gammaproteobacteria</taxon>
        <taxon>Lysobacterales</taxon>
        <taxon>Lysobacteraceae</taxon>
        <taxon>Luteimonas</taxon>
    </lineage>
</organism>
<evidence type="ECO:0000259" key="2">
    <source>
        <dbReference type="Pfam" id="PF06439"/>
    </source>
</evidence>
<evidence type="ECO:0000313" key="4">
    <source>
        <dbReference type="Proteomes" id="UP001566331"/>
    </source>
</evidence>
<dbReference type="Gene3D" id="2.60.120.560">
    <property type="entry name" value="Exo-inulinase, domain 1"/>
    <property type="match status" value="2"/>
</dbReference>
<dbReference type="EMBL" id="JBFWIC010000041">
    <property type="protein sequence ID" value="MEZ0476593.1"/>
    <property type="molecule type" value="Genomic_DNA"/>
</dbReference>
<proteinExistence type="predicted"/>
<evidence type="ECO:0000256" key="1">
    <source>
        <dbReference type="SAM" id="SignalP"/>
    </source>
</evidence>
<accession>A0ABV4HV04</accession>